<evidence type="ECO:0000256" key="8">
    <source>
        <dbReference type="RuleBase" id="RU000461"/>
    </source>
</evidence>
<dbReference type="InterPro" id="IPR017972">
    <property type="entry name" value="Cyt_P450_CS"/>
</dbReference>
<dbReference type="Proteomes" id="UP000443090">
    <property type="component" value="Unassembled WGS sequence"/>
</dbReference>
<dbReference type="GO" id="GO:0016705">
    <property type="term" value="F:oxidoreductase activity, acting on paired donors, with incorporation or reduction of molecular oxygen"/>
    <property type="evidence" value="ECO:0007669"/>
    <property type="project" value="InterPro"/>
</dbReference>
<feature type="binding site" description="axial binding residue" evidence="7">
    <location>
        <position position="440"/>
    </location>
    <ligand>
        <name>heme</name>
        <dbReference type="ChEBI" id="CHEBI:30413"/>
    </ligand>
    <ligandPart>
        <name>Fe</name>
        <dbReference type="ChEBI" id="CHEBI:18248"/>
    </ligandPart>
</feature>
<dbReference type="GO" id="GO:0020037">
    <property type="term" value="F:heme binding"/>
    <property type="evidence" value="ECO:0007669"/>
    <property type="project" value="InterPro"/>
</dbReference>
<comment type="similarity">
    <text evidence="2 8">Belongs to the cytochrome P450 family.</text>
</comment>
<accession>A0A8H8RYQ5</accession>
<dbReference type="EMBL" id="QGMI01000346">
    <property type="protein sequence ID" value="TVY42179.1"/>
    <property type="molecule type" value="Genomic_DNA"/>
</dbReference>
<keyword evidence="3 7" id="KW-0479">Metal-binding</keyword>
<dbReference type="PANTHER" id="PTHR24305:SF157">
    <property type="entry name" value="N-ACETYLTRYPTOPHAN 6-HYDROXYLASE IVOC-RELATED"/>
    <property type="match status" value="1"/>
</dbReference>
<dbReference type="OrthoDB" id="3945418at2759"/>
<protein>
    <submittedName>
        <fullName evidence="9">Cytochrome P450 monooxygenase</fullName>
    </submittedName>
</protein>
<evidence type="ECO:0000256" key="4">
    <source>
        <dbReference type="ARBA" id="ARBA00023002"/>
    </source>
</evidence>
<dbReference type="InterPro" id="IPR050121">
    <property type="entry name" value="Cytochrome_P450_monoxygenase"/>
</dbReference>
<comment type="caution">
    <text evidence="9">The sequence shown here is derived from an EMBL/GenBank/DDBJ whole genome shotgun (WGS) entry which is preliminary data.</text>
</comment>
<keyword evidence="7 8" id="KW-0349">Heme</keyword>
<evidence type="ECO:0000256" key="2">
    <source>
        <dbReference type="ARBA" id="ARBA00010617"/>
    </source>
</evidence>
<dbReference type="GO" id="GO:0005506">
    <property type="term" value="F:iron ion binding"/>
    <property type="evidence" value="ECO:0007669"/>
    <property type="project" value="InterPro"/>
</dbReference>
<dbReference type="InterPro" id="IPR002403">
    <property type="entry name" value="Cyt_P450_E_grp-IV"/>
</dbReference>
<organism evidence="9 10">
    <name type="scientific">Lachnellula occidentalis</name>
    <dbReference type="NCBI Taxonomy" id="215460"/>
    <lineage>
        <taxon>Eukaryota</taxon>
        <taxon>Fungi</taxon>
        <taxon>Dikarya</taxon>
        <taxon>Ascomycota</taxon>
        <taxon>Pezizomycotina</taxon>
        <taxon>Leotiomycetes</taxon>
        <taxon>Helotiales</taxon>
        <taxon>Lachnaceae</taxon>
        <taxon>Lachnellula</taxon>
    </lineage>
</organism>
<evidence type="ECO:0000256" key="1">
    <source>
        <dbReference type="ARBA" id="ARBA00001971"/>
    </source>
</evidence>
<comment type="cofactor">
    <cofactor evidence="1 7">
        <name>heme</name>
        <dbReference type="ChEBI" id="CHEBI:30413"/>
    </cofactor>
</comment>
<proteinExistence type="inferred from homology"/>
<name>A0A8H8RYQ5_9HELO</name>
<gene>
    <name evidence="9" type="primary">sdnE_5</name>
    <name evidence="9" type="ORF">LOCC1_G003796</name>
</gene>
<sequence length="501" mass="57205">MAIYSILCLGVVVYCSSLALYRLYFHPLSRFPGPSLAAVTLWYDVYFDIVKRGKFLAEIERMHEKYGPIVRINPHELHISDPEYYGEIYGSAKHVRDKYQPWTAGGALTSVIATVGHEHHRLRRAALSPFYTKSSVRASEPIIREHVKVLTTRLQEASQTGKVIRIDAAFIALSLDVIYKYCFAEDMKLLLAEDFALEWRNALMTSAELAKVFKHLPLLKRAMPKAMLVKWLGPLLDWKSQCREFAERVINEFESKKDGEQTEHKTIFHTILESDLPAEEKTLDRLSDEGQILMGAAAETTGTSLTKTIFHLLRIENQAKLQRLKKELKSVMPKPESTPSCLVLEQLPYLCAVVSEGLRLQHGATTRIPRVARGEVMKYKDREIPVGTPISSTPYIILMNPTLFPHPGAFLPERWLLENGEFDRGLEKYMVGWGKGPRQCIGMSLAYTEIFFAVAMIIRRFEMRLYETDFDDVKVVHDFFMGYPKLNSKGVRIIVTGEVNE</sequence>
<dbReference type="InterPro" id="IPR036396">
    <property type="entry name" value="Cyt_P450_sf"/>
</dbReference>
<dbReference type="Pfam" id="PF00067">
    <property type="entry name" value="p450"/>
    <property type="match status" value="1"/>
</dbReference>
<evidence type="ECO:0000313" key="10">
    <source>
        <dbReference type="Proteomes" id="UP000443090"/>
    </source>
</evidence>
<evidence type="ECO:0000256" key="5">
    <source>
        <dbReference type="ARBA" id="ARBA00023004"/>
    </source>
</evidence>
<dbReference type="SUPFAM" id="SSF48264">
    <property type="entry name" value="Cytochrome P450"/>
    <property type="match status" value="1"/>
</dbReference>
<dbReference type="PANTHER" id="PTHR24305">
    <property type="entry name" value="CYTOCHROME P450"/>
    <property type="match status" value="1"/>
</dbReference>
<keyword evidence="4 8" id="KW-0560">Oxidoreductase</keyword>
<dbReference type="Gene3D" id="1.10.630.10">
    <property type="entry name" value="Cytochrome P450"/>
    <property type="match status" value="1"/>
</dbReference>
<keyword evidence="5 7" id="KW-0408">Iron</keyword>
<evidence type="ECO:0000256" key="7">
    <source>
        <dbReference type="PIRSR" id="PIRSR602403-1"/>
    </source>
</evidence>
<keyword evidence="10" id="KW-1185">Reference proteome</keyword>
<dbReference type="CDD" id="cd11062">
    <property type="entry name" value="CYP58-like"/>
    <property type="match status" value="1"/>
</dbReference>
<dbReference type="InterPro" id="IPR001128">
    <property type="entry name" value="Cyt_P450"/>
</dbReference>
<keyword evidence="6 8" id="KW-0503">Monooxygenase</keyword>
<evidence type="ECO:0000256" key="3">
    <source>
        <dbReference type="ARBA" id="ARBA00022723"/>
    </source>
</evidence>
<dbReference type="GO" id="GO:0004497">
    <property type="term" value="F:monooxygenase activity"/>
    <property type="evidence" value="ECO:0007669"/>
    <property type="project" value="UniProtKB-KW"/>
</dbReference>
<evidence type="ECO:0000313" key="9">
    <source>
        <dbReference type="EMBL" id="TVY42179.1"/>
    </source>
</evidence>
<dbReference type="PROSITE" id="PS00086">
    <property type="entry name" value="CYTOCHROME_P450"/>
    <property type="match status" value="1"/>
</dbReference>
<evidence type="ECO:0000256" key="6">
    <source>
        <dbReference type="ARBA" id="ARBA00023033"/>
    </source>
</evidence>
<dbReference type="PRINTS" id="PR00385">
    <property type="entry name" value="P450"/>
</dbReference>
<reference evidence="9 10" key="1">
    <citation type="submission" date="2018-05" db="EMBL/GenBank/DDBJ databases">
        <title>Genome sequencing and assembly of the regulated plant pathogen Lachnellula willkommii and related sister species for the development of diagnostic species identification markers.</title>
        <authorList>
            <person name="Giroux E."/>
            <person name="Bilodeau G."/>
        </authorList>
    </citation>
    <scope>NUCLEOTIDE SEQUENCE [LARGE SCALE GENOMIC DNA]</scope>
    <source>
        <strain evidence="9 10">CBS 160.35</strain>
    </source>
</reference>
<dbReference type="AlphaFoldDB" id="A0A8H8RYQ5"/>
<dbReference type="PRINTS" id="PR00465">
    <property type="entry name" value="EP450IV"/>
</dbReference>